<evidence type="ECO:0000313" key="2">
    <source>
        <dbReference type="EMBL" id="ANQ14592.1"/>
    </source>
</evidence>
<dbReference type="RefSeq" id="WP_020335239.1">
    <property type="nucleotide sequence ID" value="NZ_ATFJ01000036.1"/>
</dbReference>
<dbReference type="Pfam" id="PF24514">
    <property type="entry name" value="SpaA_4"/>
    <property type="match status" value="1"/>
</dbReference>
<evidence type="ECO:0000313" key="3">
    <source>
        <dbReference type="Proteomes" id="UP000092741"/>
    </source>
</evidence>
<dbReference type="GeneID" id="70915576"/>
<dbReference type="EMBL" id="CP016346">
    <property type="protein sequence ID" value="ANQ14592.1"/>
    <property type="molecule type" value="Genomic_DNA"/>
</dbReference>
<accession>A0AAN0Y5W1</accession>
<name>A0AAN0Y5W1_VIBNA</name>
<reference evidence="2 3" key="1">
    <citation type="submission" date="2016-07" db="EMBL/GenBank/DDBJ databases">
        <title>Developing Vibrio natriegens as a novel, fast-growing host for biotechnology.</title>
        <authorList>
            <person name="Weinstock M.T."/>
            <person name="Hesek E.D."/>
            <person name="Wilson C.M."/>
            <person name="Gibson D.G."/>
        </authorList>
    </citation>
    <scope>NUCLEOTIDE SEQUENCE [LARGE SCALE GENOMIC DNA]</scope>
    <source>
        <strain evidence="2 3">ATCC 14048</strain>
    </source>
</reference>
<organism evidence="2 3">
    <name type="scientific">Vibrio natriegens NBRC 15636 = ATCC 14048 = DSM 759</name>
    <dbReference type="NCBI Taxonomy" id="1219067"/>
    <lineage>
        <taxon>Bacteria</taxon>
        <taxon>Pseudomonadati</taxon>
        <taxon>Pseudomonadota</taxon>
        <taxon>Gammaproteobacteria</taxon>
        <taxon>Vibrionales</taxon>
        <taxon>Vibrionaceae</taxon>
        <taxon>Vibrio</taxon>
    </lineage>
</organism>
<dbReference type="AlphaFoldDB" id="A0AAN0Y5W1"/>
<keyword evidence="3" id="KW-1185">Reference proteome</keyword>
<protein>
    <recommendedName>
        <fullName evidence="1">SpaA-like prealbumin fold domain-containing protein</fullName>
    </recommendedName>
</protein>
<dbReference type="KEGG" id="vna:PN96_22275"/>
<dbReference type="Proteomes" id="UP000092741">
    <property type="component" value="Chromosome 2"/>
</dbReference>
<gene>
    <name evidence="2" type="ORF">BA890_17770</name>
</gene>
<evidence type="ECO:0000259" key="1">
    <source>
        <dbReference type="Pfam" id="PF24514"/>
    </source>
</evidence>
<feature type="domain" description="SpaA-like prealbumin fold" evidence="1">
    <location>
        <begin position="740"/>
        <end position="845"/>
    </location>
</feature>
<dbReference type="InterPro" id="IPR055371">
    <property type="entry name" value="SpaA_PFL_dom_4"/>
</dbReference>
<proteinExistence type="predicted"/>
<sequence length="1131" mass="120920">MKSYTKLSDAAASPRTLVSGTLVAAALTAFSLSFPAFGFIEPPNTVNLTHEACRNNGDIVLPNGDDNFICPDDAYTTGNLGKGWNELDLVPHRITLSNGKSDGDITYNLRAAANNIDQDKLGYDAISPAADIVVIGDCTVATAFNDPLQPWGITNENLNGADQSLFQEFEITQGPNTSCEINFYYRLAVGANEYPGSSLQSYLADQSVFQGGLRTISLPVREILPQDISKDMDARQDTDFTWNLTKESDKASINLGDTCDVENPASKDVAIKLKWQLLEGVPGKVTVKTNITLTNPASRPIDVDVTDVIRGNLGGGLIDLDIKNFNTVTVPANTTLPLTVHMYIAESNVTELMDIATATYTDQATGIPVPGETVAEFDLTTDGLGIQPGASTNTTAVVTDEEYITGNYLQYSAGSTASGSATGNFTVDGLEYTFNTLLNKMSPNLLWTSGTQPEEQATCTTAGECFVTINKTVSVTQRPIVTSGTLSDQALLVASDGFSVSSPTSGPLNIEITSGALVDYSIKGTFQDDILQGNEEVTCQVVVKNSSNEVVLDTDYTFKEGQLEIDKTFENILPDKYAVTVGPCDPNIFQADFDPTTPELDATTTIDLTLGPDSTLDDCSKGVVFIARTSVPLGAVAEVNKVTEPAGLEDDWTMTLQGPGLPDEGLSLVTSDNDAVAFERFQKDLADFLLQEGTYTITETLKEGWTQVSAVGDCEFTINYPADYGLVKKCEFTNRKLGTVIINKETLPDGDTATAFAFTDDISEPNTFELMDDGTKTFLNIAPGEYTVAETDPNPDYDLSALVCTDDATQEGYNVLDSGVDVANLTATINLDAGETVECTFTNTKRGMAMVNKLTDGVANTSINWVFTLSGPEVNASDQTIPQSGPADTLLDFNNAKLIPGETYRLCEVDIPVSWTTVWTVGGVTIPEVLDNADPDLLSGENYSPVFNPNYVATGEADNSTLCVKFVVEPGQTLSFEVNNISPPGGDQRTIGYWKNWNTCSGGRQQFKAADNGFFLLEDALPLTIGNLVVSTCDVGRSLLDKRDIHSGKKRAGDPAYGLAAQLLAAKANVAVGAGTCAAATNAITEADGLLTDIEFDGKGDVLKKGNRQLKIQANDLASKLDDYNNGLLCP</sequence>